<name>A0A5M3MS98_CONPW</name>
<dbReference type="Proteomes" id="UP000053558">
    <property type="component" value="Unassembled WGS sequence"/>
</dbReference>
<dbReference type="AlphaFoldDB" id="A0A5M3MS98"/>
<evidence type="ECO:0000313" key="3">
    <source>
        <dbReference type="Proteomes" id="UP000053558"/>
    </source>
</evidence>
<feature type="region of interest" description="Disordered" evidence="1">
    <location>
        <begin position="1"/>
        <end position="52"/>
    </location>
</feature>
<protein>
    <submittedName>
        <fullName evidence="2">Uncharacterized protein</fullName>
    </submittedName>
</protein>
<dbReference type="RefSeq" id="XP_007767501.1">
    <property type="nucleotide sequence ID" value="XM_007769311.1"/>
</dbReference>
<accession>A0A5M3MS98</accession>
<dbReference type="GeneID" id="19209038"/>
<feature type="region of interest" description="Disordered" evidence="1">
    <location>
        <begin position="130"/>
        <end position="156"/>
    </location>
</feature>
<gene>
    <name evidence="2" type="ORF">CONPUDRAFT_72363</name>
</gene>
<feature type="compositionally biased region" description="Polar residues" evidence="1">
    <location>
        <begin position="19"/>
        <end position="40"/>
    </location>
</feature>
<sequence>MANRQRTSTRLKSQGVKALTTTITSPTVDNTSSNTESSAQAPPDPANHKHPCELSVTQTGAAPAHSAPKPKSKLCKHQGTRTVEQLAANTAAVVTAECAPGPADKCSPGLAAECSSAPLAVPAWCTLPDCKRQEHPGKPNVPRRKRTSKEVQAHEEERRQLLERLQQLSKRQAAEITDEEELDEVRELKDKTEVVLTWEQQLNAAMNAPPSDHDTDISTGYGQTLGREPVYLDGDNEKPAYYIRTMPGVTPMDDNTSVGASVSIEAKVVSKKGKAPQRNTSKTTENKAAKAPMFALGLKLGWRTHAASSSNTSHEHAPAIGGLNDDDTGGAHPGSRKAKALTKQGQLPCNDADASMALKKQTPGSVKLASKTKARRSCSILAKTSAAPIVKTEPITETVPVIKSKPGVVAPSPAALMPAFDINNYWTTSLLPTIHTCFASFDNMWNIFKRSPETATSGKGENLVGTVHSSASKLWCDMTWANQLRKSYHTDPQLTSVCIGADMKNSAVVEIEMIIFVRVEAVLKLSLFRQKGG</sequence>
<reference evidence="3" key="1">
    <citation type="journal article" date="2012" name="Science">
        <title>The Paleozoic origin of enzymatic lignin decomposition reconstructed from 31 fungal genomes.</title>
        <authorList>
            <person name="Floudas D."/>
            <person name="Binder M."/>
            <person name="Riley R."/>
            <person name="Barry K."/>
            <person name="Blanchette R.A."/>
            <person name="Henrissat B."/>
            <person name="Martinez A.T."/>
            <person name="Otillar R."/>
            <person name="Spatafora J.W."/>
            <person name="Yadav J.S."/>
            <person name="Aerts A."/>
            <person name="Benoit I."/>
            <person name="Boyd A."/>
            <person name="Carlson A."/>
            <person name="Copeland A."/>
            <person name="Coutinho P.M."/>
            <person name="de Vries R.P."/>
            <person name="Ferreira P."/>
            <person name="Findley K."/>
            <person name="Foster B."/>
            <person name="Gaskell J."/>
            <person name="Glotzer D."/>
            <person name="Gorecki P."/>
            <person name="Heitman J."/>
            <person name="Hesse C."/>
            <person name="Hori C."/>
            <person name="Igarashi K."/>
            <person name="Jurgens J.A."/>
            <person name="Kallen N."/>
            <person name="Kersten P."/>
            <person name="Kohler A."/>
            <person name="Kuees U."/>
            <person name="Kumar T.K.A."/>
            <person name="Kuo A."/>
            <person name="LaButti K."/>
            <person name="Larrondo L.F."/>
            <person name="Lindquist E."/>
            <person name="Ling A."/>
            <person name="Lombard V."/>
            <person name="Lucas S."/>
            <person name="Lundell T."/>
            <person name="Martin R."/>
            <person name="McLaughlin D.J."/>
            <person name="Morgenstern I."/>
            <person name="Morin E."/>
            <person name="Murat C."/>
            <person name="Nagy L.G."/>
            <person name="Nolan M."/>
            <person name="Ohm R.A."/>
            <person name="Patyshakuliyeva A."/>
            <person name="Rokas A."/>
            <person name="Ruiz-Duenas F.J."/>
            <person name="Sabat G."/>
            <person name="Salamov A."/>
            <person name="Samejima M."/>
            <person name="Schmutz J."/>
            <person name="Slot J.C."/>
            <person name="St John F."/>
            <person name="Stenlid J."/>
            <person name="Sun H."/>
            <person name="Sun S."/>
            <person name="Syed K."/>
            <person name="Tsang A."/>
            <person name="Wiebenga A."/>
            <person name="Young D."/>
            <person name="Pisabarro A."/>
            <person name="Eastwood D.C."/>
            <person name="Martin F."/>
            <person name="Cullen D."/>
            <person name="Grigoriev I.V."/>
            <person name="Hibbett D.S."/>
        </authorList>
    </citation>
    <scope>NUCLEOTIDE SEQUENCE [LARGE SCALE GENOMIC DNA]</scope>
    <source>
        <strain evidence="3">RWD-64-598 SS2</strain>
    </source>
</reference>
<dbReference type="EMBL" id="JH711577">
    <property type="protein sequence ID" value="EIW82028.1"/>
    <property type="molecule type" value="Genomic_DNA"/>
</dbReference>
<keyword evidence="3" id="KW-1185">Reference proteome</keyword>
<feature type="region of interest" description="Disordered" evidence="1">
    <location>
        <begin position="306"/>
        <end position="345"/>
    </location>
</feature>
<evidence type="ECO:0000313" key="2">
    <source>
        <dbReference type="EMBL" id="EIW82028.1"/>
    </source>
</evidence>
<feature type="compositionally biased region" description="Polar residues" evidence="1">
    <location>
        <begin position="1"/>
        <end position="12"/>
    </location>
</feature>
<evidence type="ECO:0000256" key="1">
    <source>
        <dbReference type="SAM" id="MobiDB-lite"/>
    </source>
</evidence>
<dbReference type="KEGG" id="cput:CONPUDRAFT_72363"/>
<comment type="caution">
    <text evidence="2">The sequence shown here is derived from an EMBL/GenBank/DDBJ whole genome shotgun (WGS) entry which is preliminary data.</text>
</comment>
<feature type="region of interest" description="Disordered" evidence="1">
    <location>
        <begin position="269"/>
        <end position="288"/>
    </location>
</feature>
<organism evidence="2 3">
    <name type="scientific">Coniophora puteana (strain RWD-64-598)</name>
    <name type="common">Brown rot fungus</name>
    <dbReference type="NCBI Taxonomy" id="741705"/>
    <lineage>
        <taxon>Eukaryota</taxon>
        <taxon>Fungi</taxon>
        <taxon>Dikarya</taxon>
        <taxon>Basidiomycota</taxon>
        <taxon>Agaricomycotina</taxon>
        <taxon>Agaricomycetes</taxon>
        <taxon>Agaricomycetidae</taxon>
        <taxon>Boletales</taxon>
        <taxon>Coniophorineae</taxon>
        <taxon>Coniophoraceae</taxon>
        <taxon>Coniophora</taxon>
    </lineage>
</organism>
<proteinExistence type="predicted"/>